<keyword evidence="4" id="KW-0812">Transmembrane</keyword>
<dbReference type="GO" id="GO:0015344">
    <property type="term" value="F:siderophore uptake transmembrane transporter activity"/>
    <property type="evidence" value="ECO:0007669"/>
    <property type="project" value="TreeGrafter"/>
</dbReference>
<dbReference type="GO" id="GO:0030246">
    <property type="term" value="F:carbohydrate binding"/>
    <property type="evidence" value="ECO:0007669"/>
    <property type="project" value="InterPro"/>
</dbReference>
<keyword evidence="5" id="KW-0732">Signal</keyword>
<dbReference type="InterPro" id="IPR036942">
    <property type="entry name" value="Beta-barrel_TonB_sf"/>
</dbReference>
<dbReference type="KEGG" id="abac:LuPra_05141"/>
<reference evidence="9 10" key="1">
    <citation type="journal article" date="2016" name="Genome Announc.">
        <title>First Complete Genome Sequence of a Subdivision 6 Acidobacterium Strain.</title>
        <authorList>
            <person name="Huang S."/>
            <person name="Vieira S."/>
            <person name="Bunk B."/>
            <person name="Riedel T."/>
            <person name="Sproer C."/>
            <person name="Overmann J."/>
        </authorList>
    </citation>
    <scope>NUCLEOTIDE SEQUENCE [LARGE SCALE GENOMIC DNA]</scope>
    <source>
        <strain evidence="10">DSM 100886 HEG_-6_39</strain>
    </source>
</reference>
<organism evidence="9 10">
    <name type="scientific">Luteitalea pratensis</name>
    <dbReference type="NCBI Taxonomy" id="1855912"/>
    <lineage>
        <taxon>Bacteria</taxon>
        <taxon>Pseudomonadati</taxon>
        <taxon>Acidobacteriota</taxon>
        <taxon>Vicinamibacteria</taxon>
        <taxon>Vicinamibacterales</taxon>
        <taxon>Vicinamibacteraceae</taxon>
        <taxon>Luteitalea</taxon>
    </lineage>
</organism>
<dbReference type="InterPro" id="IPR039426">
    <property type="entry name" value="TonB-dep_rcpt-like"/>
</dbReference>
<accession>A0A143PVL4</accession>
<dbReference type="STRING" id="1855912.LuPra_05141"/>
<reference evidence="10" key="2">
    <citation type="submission" date="2016-04" db="EMBL/GenBank/DDBJ databases">
        <title>First Complete Genome Sequence of a Subdivision 6 Acidobacterium.</title>
        <authorList>
            <person name="Huang S."/>
            <person name="Vieira S."/>
            <person name="Bunk B."/>
            <person name="Riedel T."/>
            <person name="Sproeer C."/>
            <person name="Overmann J."/>
        </authorList>
    </citation>
    <scope>NUCLEOTIDE SEQUENCE [LARGE SCALE GENOMIC DNA]</scope>
    <source>
        <strain evidence="10">DSM 100886 HEG_-6_39</strain>
    </source>
</reference>
<dbReference type="Pfam" id="PF13620">
    <property type="entry name" value="CarboxypepD_reg"/>
    <property type="match status" value="1"/>
</dbReference>
<proteinExistence type="predicted"/>
<dbReference type="Pfam" id="PF25183">
    <property type="entry name" value="OMP_b-brl_4"/>
    <property type="match status" value="1"/>
</dbReference>
<keyword evidence="10" id="KW-1185">Reference proteome</keyword>
<dbReference type="SUPFAM" id="SSF49452">
    <property type="entry name" value="Starch-binding domain-like"/>
    <property type="match status" value="1"/>
</dbReference>
<dbReference type="GO" id="GO:0009279">
    <property type="term" value="C:cell outer membrane"/>
    <property type="evidence" value="ECO:0007669"/>
    <property type="project" value="UniProtKB-SubCell"/>
</dbReference>
<keyword evidence="7" id="KW-0998">Cell outer membrane</keyword>
<sequence>MTIATSRTGRTTFARAITLVALALLGWGAPVDESRAQTLYGSVVGAVTDNSGGALPTASVVLTNVETNHVLEALANDGGGFTFANVLPGTYTLKVTFQGFREFLQTGIAVSAGNVTRVDVGMQLGELSESITVASPATVLQTDKGDVRVELKSREITTLPLAAYRNYQSLMNLVPGATPPVGANTNDTPGKSLRSVVNGTNSNNNGTKLDGQVNMNVWLTHHLAYVPPAETIESVNISTASFEADQGMAGGMAVTVITKSGTNELRGSAFGFYGADELNARAYFAPAKTDSRRTTVGATAGGPIKKNRLFYFGSWEGMYELDSNFQFFNVPTARMRAGDFSEIGAQVIYDPATGAANGAGRLPFAGNAIPASRLSQTALDVQEYYPLPNLPGINRNYQQPFEFNLDRDNYDLKINWNRAAAHQVWGKLSVLDARSANLQRFGFEGKGIGRTRSYLFTLGHTWTLTPTTVLDGTVGLTRYDQDFRPPDYGVNYGLDVLGLPGTNGPDPRQSGFPWFATGLSTIGEERSWYPMTRHDGSFSLASNVTSIRGSHELRFGGELARHHLNHWQPEVGYGPRGGFTFGGGVTALRGGPQAPNLYNQYAAFLLGLTSNVGKSLQYELMTTREWQMGLYLRDRWQVNSKLTVSAGLRWEYYPLMTRADRGIELLDLSTMDVLLGGVGGNPEDLGIETSKGLFAPRVGVAYRLDDRNVLRAGYGLTYNPQPFARPLRGFFPLTIAANFVSADSFMPYGHLEDGIPPVDGPDLSSGRVPLPPTVTMRSPDPDNVDRGHIQSWNVAYERQLPFDVSVSTAYVGTKTTDGYAYVNINAGEPGLGAAGQPLFASVGRPAATEWFGAFTRANYHALQVAINRQYKSGLLVKGAYTYSKAMNEADDDGWAALSFNAPSQLARNYARAGFDRTHMFQVGFVYELPFARQSTGLVGALARGWQVNGIYSTYSGTPFTVTAAAASLNAPGNTQTADQIGEIVKLGDIGPGTPFFDPTAWRPITEARYGNSGRNSVRGPGQWNLDLSVFRGFTMGRYRIEARAEAFNLTNTPKFGNPNANVSGANFMAITSASGERNVRLGLRFQF</sequence>
<evidence type="ECO:0000256" key="3">
    <source>
        <dbReference type="ARBA" id="ARBA00022452"/>
    </source>
</evidence>
<dbReference type="Gene3D" id="2.40.170.20">
    <property type="entry name" value="TonB-dependent receptor, beta-barrel domain"/>
    <property type="match status" value="1"/>
</dbReference>
<dbReference type="OrthoDB" id="97893at2"/>
<evidence type="ECO:0000256" key="2">
    <source>
        <dbReference type="ARBA" id="ARBA00022448"/>
    </source>
</evidence>
<dbReference type="InterPro" id="IPR057601">
    <property type="entry name" value="Oar-like_b-barrel"/>
</dbReference>
<dbReference type="RefSeq" id="WP_110173384.1">
    <property type="nucleotide sequence ID" value="NZ_CP015136.1"/>
</dbReference>
<protein>
    <submittedName>
        <fullName evidence="9">Outer membrane receptor for ferrienterochelin and colicins</fullName>
    </submittedName>
</protein>
<evidence type="ECO:0000256" key="7">
    <source>
        <dbReference type="ARBA" id="ARBA00023237"/>
    </source>
</evidence>
<keyword evidence="6" id="KW-0472">Membrane</keyword>
<evidence type="ECO:0000256" key="6">
    <source>
        <dbReference type="ARBA" id="ARBA00023136"/>
    </source>
</evidence>
<keyword evidence="2" id="KW-0813">Transport</keyword>
<comment type="subcellular location">
    <subcellularLocation>
        <location evidence="1">Cell outer membrane</location>
        <topology evidence="1">Multi-pass membrane protein</topology>
    </subcellularLocation>
</comment>
<dbReference type="Proteomes" id="UP000076079">
    <property type="component" value="Chromosome"/>
</dbReference>
<name>A0A143PVL4_LUTPR</name>
<dbReference type="InterPro" id="IPR013784">
    <property type="entry name" value="Carb-bd-like_fold"/>
</dbReference>
<keyword evidence="9" id="KW-0675">Receptor</keyword>
<dbReference type="GO" id="GO:0044718">
    <property type="term" value="P:siderophore transmembrane transport"/>
    <property type="evidence" value="ECO:0007669"/>
    <property type="project" value="TreeGrafter"/>
</dbReference>
<feature type="domain" description="TonB-dependent transporter Oar-like beta-barrel" evidence="8">
    <location>
        <begin position="257"/>
        <end position="1079"/>
    </location>
</feature>
<dbReference type="Gene3D" id="2.60.40.1120">
    <property type="entry name" value="Carboxypeptidase-like, regulatory domain"/>
    <property type="match status" value="1"/>
</dbReference>
<evidence type="ECO:0000259" key="8">
    <source>
        <dbReference type="Pfam" id="PF25183"/>
    </source>
</evidence>
<evidence type="ECO:0000256" key="4">
    <source>
        <dbReference type="ARBA" id="ARBA00022692"/>
    </source>
</evidence>
<dbReference type="PANTHER" id="PTHR30069:SF29">
    <property type="entry name" value="HEMOGLOBIN AND HEMOGLOBIN-HAPTOGLOBIN-BINDING PROTEIN 1-RELATED"/>
    <property type="match status" value="1"/>
</dbReference>
<gene>
    <name evidence="9" type="ORF">LuPra_05141</name>
</gene>
<evidence type="ECO:0000256" key="1">
    <source>
        <dbReference type="ARBA" id="ARBA00004571"/>
    </source>
</evidence>
<dbReference type="SUPFAM" id="SSF56935">
    <property type="entry name" value="Porins"/>
    <property type="match status" value="1"/>
</dbReference>
<dbReference type="AlphaFoldDB" id="A0A143PVL4"/>
<evidence type="ECO:0000313" key="10">
    <source>
        <dbReference type="Proteomes" id="UP000076079"/>
    </source>
</evidence>
<evidence type="ECO:0000256" key="5">
    <source>
        <dbReference type="ARBA" id="ARBA00022729"/>
    </source>
</evidence>
<keyword evidence="3" id="KW-1134">Transmembrane beta strand</keyword>
<dbReference type="EMBL" id="CP015136">
    <property type="protein sequence ID" value="AMY11874.1"/>
    <property type="molecule type" value="Genomic_DNA"/>
</dbReference>
<dbReference type="PANTHER" id="PTHR30069">
    <property type="entry name" value="TONB-DEPENDENT OUTER MEMBRANE RECEPTOR"/>
    <property type="match status" value="1"/>
</dbReference>
<evidence type="ECO:0000313" key="9">
    <source>
        <dbReference type="EMBL" id="AMY11874.1"/>
    </source>
</evidence>